<dbReference type="InterPro" id="IPR036909">
    <property type="entry name" value="Cyt_c-like_dom_sf"/>
</dbReference>
<dbReference type="RefSeq" id="WP_303491369.1">
    <property type="nucleotide sequence ID" value="NZ_JAUOPB010000003.1"/>
</dbReference>
<dbReference type="SUPFAM" id="SSF46626">
    <property type="entry name" value="Cytochrome c"/>
    <property type="match status" value="1"/>
</dbReference>
<dbReference type="Gene3D" id="1.10.760.10">
    <property type="entry name" value="Cytochrome c-like domain"/>
    <property type="match status" value="1"/>
</dbReference>
<gene>
    <name evidence="7" type="ORF">Q4521_04560</name>
</gene>
<dbReference type="Pfam" id="PF21419">
    <property type="entry name" value="RoxA-like_Cyt-c"/>
    <property type="match status" value="1"/>
</dbReference>
<dbReference type="PROSITE" id="PS51007">
    <property type="entry name" value="CYTC"/>
    <property type="match status" value="1"/>
</dbReference>
<keyword evidence="5" id="KW-0472">Membrane</keyword>
<comment type="caution">
    <text evidence="7">The sequence shown here is derived from an EMBL/GenBank/DDBJ whole genome shotgun (WGS) entry which is preliminary data.</text>
</comment>
<keyword evidence="1 4" id="KW-0349">Heme</keyword>
<evidence type="ECO:0000313" key="7">
    <source>
        <dbReference type="EMBL" id="MDO6421737.1"/>
    </source>
</evidence>
<evidence type="ECO:0000256" key="3">
    <source>
        <dbReference type="ARBA" id="ARBA00023004"/>
    </source>
</evidence>
<keyword evidence="5" id="KW-0812">Transmembrane</keyword>
<organism evidence="7 8">
    <name type="scientific">Saccharophagus degradans</name>
    <dbReference type="NCBI Taxonomy" id="86304"/>
    <lineage>
        <taxon>Bacteria</taxon>
        <taxon>Pseudomonadati</taxon>
        <taxon>Pseudomonadota</taxon>
        <taxon>Gammaproteobacteria</taxon>
        <taxon>Cellvibrionales</taxon>
        <taxon>Cellvibrionaceae</taxon>
        <taxon>Saccharophagus</taxon>
    </lineage>
</organism>
<dbReference type="GO" id="GO:0020037">
    <property type="term" value="F:heme binding"/>
    <property type="evidence" value="ECO:0007669"/>
    <property type="project" value="InterPro"/>
</dbReference>
<evidence type="ECO:0000256" key="5">
    <source>
        <dbReference type="SAM" id="Phobius"/>
    </source>
</evidence>
<dbReference type="NCBIfam" id="NF040606">
    <property type="entry name" value="CytoC_perox"/>
    <property type="match status" value="1"/>
</dbReference>
<dbReference type="GO" id="GO:0009055">
    <property type="term" value="F:electron transfer activity"/>
    <property type="evidence" value="ECO:0007669"/>
    <property type="project" value="InterPro"/>
</dbReference>
<accession>A0AAW7X5B7</accession>
<keyword evidence="2 4" id="KW-0479">Metal-binding</keyword>
<dbReference type="InterPro" id="IPR051395">
    <property type="entry name" value="Cytochrome_c_Peroxidase/MauG"/>
</dbReference>
<keyword evidence="3 4" id="KW-0408">Iron</keyword>
<dbReference type="Pfam" id="PF00034">
    <property type="entry name" value="Cytochrom_C"/>
    <property type="match status" value="1"/>
</dbReference>
<reference evidence="7" key="1">
    <citation type="submission" date="2023-07" db="EMBL/GenBank/DDBJ databases">
        <title>Genome content predicts the carbon catabolic preferences of heterotrophic bacteria.</title>
        <authorList>
            <person name="Gralka M."/>
        </authorList>
    </citation>
    <scope>NUCLEOTIDE SEQUENCE</scope>
    <source>
        <strain evidence="7">I3M17_2</strain>
    </source>
</reference>
<name>A0AAW7X5B7_9GAMM</name>
<dbReference type="InterPro" id="IPR047758">
    <property type="entry name" value="CytoC_perox"/>
</dbReference>
<evidence type="ECO:0000259" key="6">
    <source>
        <dbReference type="PROSITE" id="PS51007"/>
    </source>
</evidence>
<dbReference type="GO" id="GO:0004130">
    <property type="term" value="F:cytochrome-c peroxidase activity"/>
    <property type="evidence" value="ECO:0007669"/>
    <property type="project" value="TreeGrafter"/>
</dbReference>
<keyword evidence="5" id="KW-1133">Transmembrane helix</keyword>
<keyword evidence="7" id="KW-0560">Oxidoreductase</keyword>
<dbReference type="InterPro" id="IPR009056">
    <property type="entry name" value="Cyt_c-like_dom"/>
</dbReference>
<dbReference type="Proteomes" id="UP001169760">
    <property type="component" value="Unassembled WGS sequence"/>
</dbReference>
<dbReference type="PANTHER" id="PTHR30600:SF9">
    <property type="entry name" value="BLR7738 PROTEIN"/>
    <property type="match status" value="1"/>
</dbReference>
<feature type="domain" description="Cytochrome c" evidence="6">
    <location>
        <begin position="336"/>
        <end position="551"/>
    </location>
</feature>
<dbReference type="AlphaFoldDB" id="A0AAW7X5B7"/>
<evidence type="ECO:0000256" key="4">
    <source>
        <dbReference type="PROSITE-ProRule" id="PRU00433"/>
    </source>
</evidence>
<evidence type="ECO:0000256" key="1">
    <source>
        <dbReference type="ARBA" id="ARBA00022617"/>
    </source>
</evidence>
<evidence type="ECO:0000313" key="8">
    <source>
        <dbReference type="Proteomes" id="UP001169760"/>
    </source>
</evidence>
<protein>
    <submittedName>
        <fullName evidence="7">Di-heme-cytochrome C peroxidase</fullName>
    </submittedName>
</protein>
<feature type="transmembrane region" description="Helical" evidence="5">
    <location>
        <begin position="7"/>
        <end position="24"/>
    </location>
</feature>
<keyword evidence="7" id="KW-0575">Peroxidase</keyword>
<proteinExistence type="predicted"/>
<sequence>MSKKRQVIIGLVVVGTLYVGYAILGKNPQQEQFDKVGLGKDIVRLDQNWSEDIRQQFNFTTFGSRLMPYEWFLNIEVEGSEQKLRSDEVLGHLGFILQDSARNNPEGLPVGFAVDDREETKWVGLTCAACHAGEITYQDQKIYIDGGPGLMDFTGFEQTVYGALKSTYEDTAKFDRFAAALKQSSPEDKTELKETLKSRVDFFRLRLEANATEVPYGYGRVDAFGQIFNAIAVEAMDIPSNRHVPDGPVSIPVLWDASHLDLVQWNASAANSEPGPLGQNATTALAVYGQIDMPGSKWFGYSSTIAFRNLGYIQTKLYELTSPVWPEQILGEIDKTKAAAGKKLYEQNCASCHTVIDRADPTRKLKAGAIPLEQIGTDPKMVENFVNAKAKTGPLEGRKSKYIVGDPFPAEVPTFDMVLQATLGSMIRHPLQAVSAVLNEKRDVYTSEPFLKEKVYKARPLNGMWAAAPYLHNGSVPTLYDLLLPATERPVSFYVGNKELDPVKVGFVTEQGEHSNLFDTTLLGNSNSGHEFGAALTEEERWALVEYLKTL</sequence>
<dbReference type="GO" id="GO:0046872">
    <property type="term" value="F:metal ion binding"/>
    <property type="evidence" value="ECO:0007669"/>
    <property type="project" value="UniProtKB-KW"/>
</dbReference>
<dbReference type="PANTHER" id="PTHR30600">
    <property type="entry name" value="CYTOCHROME C PEROXIDASE-RELATED"/>
    <property type="match status" value="1"/>
</dbReference>
<evidence type="ECO:0000256" key="2">
    <source>
        <dbReference type="ARBA" id="ARBA00022723"/>
    </source>
</evidence>
<dbReference type="EMBL" id="JAUOPB010000003">
    <property type="protein sequence ID" value="MDO6421737.1"/>
    <property type="molecule type" value="Genomic_DNA"/>
</dbReference>